<organism evidence="3">
    <name type="scientific">Serpula lacrymans var. lacrymans (strain S7.3)</name>
    <name type="common">Dry rot fungus</name>
    <dbReference type="NCBI Taxonomy" id="936435"/>
    <lineage>
        <taxon>Eukaryota</taxon>
        <taxon>Fungi</taxon>
        <taxon>Dikarya</taxon>
        <taxon>Basidiomycota</taxon>
        <taxon>Agaricomycotina</taxon>
        <taxon>Agaricomycetes</taxon>
        <taxon>Agaricomycetidae</taxon>
        <taxon>Boletales</taxon>
        <taxon>Coniophorineae</taxon>
        <taxon>Serpulaceae</taxon>
        <taxon>Serpula</taxon>
    </lineage>
</organism>
<protein>
    <submittedName>
        <fullName evidence="2">Uncharacterized protein</fullName>
    </submittedName>
</protein>
<gene>
    <name evidence="2" type="ORF">SERLA73DRAFT_113838</name>
</gene>
<feature type="region of interest" description="Disordered" evidence="1">
    <location>
        <begin position="130"/>
        <end position="156"/>
    </location>
</feature>
<proteinExistence type="predicted"/>
<feature type="compositionally biased region" description="Pro residues" evidence="1">
    <location>
        <begin position="132"/>
        <end position="147"/>
    </location>
</feature>
<sequence>MAATTPTMSPIDNIFDLETLSTTALSMESRPKPSRIKSCLKTPTPPRSASPTQGGKKTVVFSDEGTEEVYTADEWDRTPAEVAQRLSYQDILELKEIQRSLPKANQLPDPFSNRPHSQYLAKVPIGLLPLLPTSPAPPRAAPPPPPSQSRFARPPF</sequence>
<keyword evidence="3" id="KW-1185">Reference proteome</keyword>
<dbReference type="InParanoid" id="F8Q922"/>
<dbReference type="AlphaFoldDB" id="F8Q922"/>
<dbReference type="OrthoDB" id="2802795at2759"/>
<evidence type="ECO:0000313" key="2">
    <source>
        <dbReference type="EMBL" id="EGN95077.1"/>
    </source>
</evidence>
<evidence type="ECO:0000256" key="1">
    <source>
        <dbReference type="SAM" id="MobiDB-lite"/>
    </source>
</evidence>
<dbReference type="HOGENOM" id="CLU_1687756_0_0_1"/>
<evidence type="ECO:0000313" key="3">
    <source>
        <dbReference type="Proteomes" id="UP000008063"/>
    </source>
</evidence>
<feature type="region of interest" description="Disordered" evidence="1">
    <location>
        <begin position="25"/>
        <end position="63"/>
    </location>
</feature>
<dbReference type="STRING" id="936435.F8Q922"/>
<reference evidence="3" key="1">
    <citation type="journal article" date="2011" name="Science">
        <title>The plant cell wall-decomposing machinery underlies the functional diversity of forest fungi.</title>
        <authorList>
            <person name="Eastwood D.C."/>
            <person name="Floudas D."/>
            <person name="Binder M."/>
            <person name="Majcherczyk A."/>
            <person name="Schneider P."/>
            <person name="Aerts A."/>
            <person name="Asiegbu F.O."/>
            <person name="Baker S.E."/>
            <person name="Barry K."/>
            <person name="Bendiksby M."/>
            <person name="Blumentritt M."/>
            <person name="Coutinho P.M."/>
            <person name="Cullen D."/>
            <person name="de Vries R.P."/>
            <person name="Gathman A."/>
            <person name="Goodell B."/>
            <person name="Henrissat B."/>
            <person name="Ihrmark K."/>
            <person name="Kauserud H."/>
            <person name="Kohler A."/>
            <person name="LaButti K."/>
            <person name="Lapidus A."/>
            <person name="Lavin J.L."/>
            <person name="Lee Y.-H."/>
            <person name="Lindquist E."/>
            <person name="Lilly W."/>
            <person name="Lucas S."/>
            <person name="Morin E."/>
            <person name="Murat C."/>
            <person name="Oguiza J.A."/>
            <person name="Park J."/>
            <person name="Pisabarro A.G."/>
            <person name="Riley R."/>
            <person name="Rosling A."/>
            <person name="Salamov A."/>
            <person name="Schmidt O."/>
            <person name="Schmutz J."/>
            <person name="Skrede I."/>
            <person name="Stenlid J."/>
            <person name="Wiebenga A."/>
            <person name="Xie X."/>
            <person name="Kuees U."/>
            <person name="Hibbett D.S."/>
            <person name="Hoffmeister D."/>
            <person name="Hoegberg N."/>
            <person name="Martin F."/>
            <person name="Grigoriev I.V."/>
            <person name="Watkinson S.C."/>
        </authorList>
    </citation>
    <scope>NUCLEOTIDE SEQUENCE [LARGE SCALE GENOMIC DNA]</scope>
    <source>
        <strain evidence="3">strain S7.3</strain>
    </source>
</reference>
<accession>F8Q922</accession>
<dbReference type="Proteomes" id="UP000008063">
    <property type="component" value="Unassembled WGS sequence"/>
</dbReference>
<name>F8Q922_SERL3</name>
<dbReference type="EMBL" id="GL945486">
    <property type="protein sequence ID" value="EGN95077.1"/>
    <property type="molecule type" value="Genomic_DNA"/>
</dbReference>